<gene>
    <name evidence="2" type="ORF">KIW84_013781</name>
</gene>
<comment type="caution">
    <text evidence="2">The sequence shown here is derived from an EMBL/GenBank/DDBJ whole genome shotgun (WGS) entry which is preliminary data.</text>
</comment>
<dbReference type="Gramene" id="Psat01G0378100-T1">
    <property type="protein sequence ID" value="KAI5445685.1"/>
    <property type="gene ID" value="KIW84_013781"/>
</dbReference>
<accession>A0A9D5BLD2</accession>
<keyword evidence="3" id="KW-1185">Reference proteome</keyword>
<dbReference type="AlphaFoldDB" id="A0A9D5BLD2"/>
<feature type="region of interest" description="Disordered" evidence="1">
    <location>
        <begin position="83"/>
        <end position="102"/>
    </location>
</feature>
<sequence>MSMFYNSSHQPAKSIKEAKCQNKYSSKAYFKSFQVKFQRREAYAQELPHYGLKKRTAGEIDGVTSNGTHSNILKTPKVLKQNQMENRHPESHGHSSDDVVALAASNPITANASVNHKKLLL</sequence>
<evidence type="ECO:0000313" key="2">
    <source>
        <dbReference type="EMBL" id="KAI5445685.1"/>
    </source>
</evidence>
<name>A0A9D5BLD2_PEA</name>
<protein>
    <submittedName>
        <fullName evidence="2">Uncharacterized protein</fullName>
    </submittedName>
</protein>
<proteinExistence type="predicted"/>
<evidence type="ECO:0000256" key="1">
    <source>
        <dbReference type="SAM" id="MobiDB-lite"/>
    </source>
</evidence>
<feature type="region of interest" description="Disordered" evidence="1">
    <location>
        <begin position="1"/>
        <end position="20"/>
    </location>
</feature>
<dbReference type="EMBL" id="JAMSHJ010000001">
    <property type="protein sequence ID" value="KAI5445685.1"/>
    <property type="molecule type" value="Genomic_DNA"/>
</dbReference>
<dbReference type="Proteomes" id="UP001058974">
    <property type="component" value="Chromosome 1"/>
</dbReference>
<feature type="compositionally biased region" description="Polar residues" evidence="1">
    <location>
        <begin position="1"/>
        <end position="11"/>
    </location>
</feature>
<reference evidence="2 3" key="1">
    <citation type="journal article" date="2022" name="Nat. Genet.">
        <title>Improved pea reference genome and pan-genome highlight genomic features and evolutionary characteristics.</title>
        <authorList>
            <person name="Yang T."/>
            <person name="Liu R."/>
            <person name="Luo Y."/>
            <person name="Hu S."/>
            <person name="Wang D."/>
            <person name="Wang C."/>
            <person name="Pandey M.K."/>
            <person name="Ge S."/>
            <person name="Xu Q."/>
            <person name="Li N."/>
            <person name="Li G."/>
            <person name="Huang Y."/>
            <person name="Saxena R.K."/>
            <person name="Ji Y."/>
            <person name="Li M."/>
            <person name="Yan X."/>
            <person name="He Y."/>
            <person name="Liu Y."/>
            <person name="Wang X."/>
            <person name="Xiang C."/>
            <person name="Varshney R.K."/>
            <person name="Ding H."/>
            <person name="Gao S."/>
            <person name="Zong X."/>
        </authorList>
    </citation>
    <scope>NUCLEOTIDE SEQUENCE [LARGE SCALE GENOMIC DNA]</scope>
    <source>
        <strain evidence="2 3">cv. Zhongwan 6</strain>
    </source>
</reference>
<evidence type="ECO:0000313" key="3">
    <source>
        <dbReference type="Proteomes" id="UP001058974"/>
    </source>
</evidence>
<feature type="compositionally biased region" description="Basic and acidic residues" evidence="1">
    <location>
        <begin position="85"/>
        <end position="97"/>
    </location>
</feature>
<organism evidence="2 3">
    <name type="scientific">Pisum sativum</name>
    <name type="common">Garden pea</name>
    <name type="synonym">Lathyrus oleraceus</name>
    <dbReference type="NCBI Taxonomy" id="3888"/>
    <lineage>
        <taxon>Eukaryota</taxon>
        <taxon>Viridiplantae</taxon>
        <taxon>Streptophyta</taxon>
        <taxon>Embryophyta</taxon>
        <taxon>Tracheophyta</taxon>
        <taxon>Spermatophyta</taxon>
        <taxon>Magnoliopsida</taxon>
        <taxon>eudicotyledons</taxon>
        <taxon>Gunneridae</taxon>
        <taxon>Pentapetalae</taxon>
        <taxon>rosids</taxon>
        <taxon>fabids</taxon>
        <taxon>Fabales</taxon>
        <taxon>Fabaceae</taxon>
        <taxon>Papilionoideae</taxon>
        <taxon>50 kb inversion clade</taxon>
        <taxon>NPAAA clade</taxon>
        <taxon>Hologalegina</taxon>
        <taxon>IRL clade</taxon>
        <taxon>Fabeae</taxon>
        <taxon>Lathyrus</taxon>
    </lineage>
</organism>